<evidence type="ECO:0000313" key="2">
    <source>
        <dbReference type="EMBL" id="MFD1226416.1"/>
    </source>
</evidence>
<protein>
    <submittedName>
        <fullName evidence="2">Helix-turn-helix domain-containing protein</fullName>
    </submittedName>
</protein>
<comment type="caution">
    <text evidence="2">The sequence shown here is derived from an EMBL/GenBank/DDBJ whole genome shotgun (WGS) entry which is preliminary data.</text>
</comment>
<feature type="domain" description="HTH cro/C1-type" evidence="1">
    <location>
        <begin position="59"/>
        <end position="91"/>
    </location>
</feature>
<dbReference type="PROSITE" id="PS50943">
    <property type="entry name" value="HTH_CROC1"/>
    <property type="match status" value="1"/>
</dbReference>
<dbReference type="SUPFAM" id="SSF47413">
    <property type="entry name" value="lambda repressor-like DNA-binding domains"/>
    <property type="match status" value="1"/>
</dbReference>
<organism evidence="2 3">
    <name type="scientific">Pseudochrobactrum kiredjianiae</name>
    <dbReference type="NCBI Taxonomy" id="386305"/>
    <lineage>
        <taxon>Bacteria</taxon>
        <taxon>Pseudomonadati</taxon>
        <taxon>Pseudomonadota</taxon>
        <taxon>Alphaproteobacteria</taxon>
        <taxon>Hyphomicrobiales</taxon>
        <taxon>Brucellaceae</taxon>
        <taxon>Pseudochrobactrum</taxon>
    </lineage>
</organism>
<dbReference type="RefSeq" id="WP_289388072.1">
    <property type="nucleotide sequence ID" value="NZ_JAUCBM010000009.1"/>
</dbReference>
<dbReference type="InterPro" id="IPR010982">
    <property type="entry name" value="Lambda_DNA-bd_dom_sf"/>
</dbReference>
<dbReference type="EMBL" id="JBHTMA010000026">
    <property type="protein sequence ID" value="MFD1226416.1"/>
    <property type="molecule type" value="Genomic_DNA"/>
</dbReference>
<name>A0ABW3V1J2_9HYPH</name>
<gene>
    <name evidence="2" type="ORF">ACFQ35_04480</name>
</gene>
<evidence type="ECO:0000313" key="3">
    <source>
        <dbReference type="Proteomes" id="UP001597263"/>
    </source>
</evidence>
<accession>A0ABW3V1J2</accession>
<dbReference type="InterPro" id="IPR001387">
    <property type="entry name" value="Cro/C1-type_HTH"/>
</dbReference>
<dbReference type="Pfam" id="PF01381">
    <property type="entry name" value="HTH_3"/>
    <property type="match status" value="1"/>
</dbReference>
<evidence type="ECO:0000259" key="1">
    <source>
        <dbReference type="PROSITE" id="PS50943"/>
    </source>
</evidence>
<proteinExistence type="predicted"/>
<keyword evidence="3" id="KW-1185">Reference proteome</keyword>
<reference evidence="3" key="1">
    <citation type="journal article" date="2019" name="Int. J. Syst. Evol. Microbiol.">
        <title>The Global Catalogue of Microorganisms (GCM) 10K type strain sequencing project: providing services to taxonomists for standard genome sequencing and annotation.</title>
        <authorList>
            <consortium name="The Broad Institute Genomics Platform"/>
            <consortium name="The Broad Institute Genome Sequencing Center for Infectious Disease"/>
            <person name="Wu L."/>
            <person name="Ma J."/>
        </authorList>
    </citation>
    <scope>NUCLEOTIDE SEQUENCE [LARGE SCALE GENOMIC DNA]</scope>
    <source>
        <strain evidence="3">CCUG 49584</strain>
    </source>
</reference>
<sequence>MSKYHYIECGLDNVYINGLQFQRDDAGDEIITIPAINELHSLIATGIVTHEHGISGQELRYLRSEMGLTQSELAQFVHQDKQTIGRWERGEFAIDSKAEALIRRIAIEKLKLKVELGIEELSKKSVPSLNMQQINIQFENDNSSHSYELVA</sequence>
<dbReference type="CDD" id="cd00093">
    <property type="entry name" value="HTH_XRE"/>
    <property type="match status" value="1"/>
</dbReference>
<dbReference type="Gene3D" id="1.10.260.40">
    <property type="entry name" value="lambda repressor-like DNA-binding domains"/>
    <property type="match status" value="1"/>
</dbReference>
<dbReference type="Proteomes" id="UP001597263">
    <property type="component" value="Unassembled WGS sequence"/>
</dbReference>